<evidence type="ECO:0000256" key="7">
    <source>
        <dbReference type="SAM" id="MobiDB-lite"/>
    </source>
</evidence>
<feature type="domain" description="Type VII secretion system protein EccE" evidence="9">
    <location>
        <begin position="119"/>
        <end position="201"/>
    </location>
</feature>
<evidence type="ECO:0000256" key="8">
    <source>
        <dbReference type="SAM" id="Phobius"/>
    </source>
</evidence>
<protein>
    <recommendedName>
        <fullName evidence="9">Type VII secretion system protein EccE domain-containing protein</fullName>
    </recommendedName>
</protein>
<dbReference type="InterPro" id="IPR050051">
    <property type="entry name" value="EccE_dom"/>
</dbReference>
<dbReference type="Pfam" id="PF11203">
    <property type="entry name" value="EccE"/>
    <property type="match status" value="1"/>
</dbReference>
<evidence type="ECO:0000256" key="2">
    <source>
        <dbReference type="ARBA" id="ARBA00007759"/>
    </source>
</evidence>
<comment type="similarity">
    <text evidence="2">Belongs to the EccE family.</text>
</comment>
<dbReference type="OrthoDB" id="4760969at2"/>
<feature type="transmembrane region" description="Helical" evidence="8">
    <location>
        <begin position="28"/>
        <end position="53"/>
    </location>
</feature>
<evidence type="ECO:0000256" key="6">
    <source>
        <dbReference type="ARBA" id="ARBA00023136"/>
    </source>
</evidence>
<keyword evidence="5 8" id="KW-1133">Transmembrane helix</keyword>
<gene>
    <name evidence="10" type="ORF">MCHUDSM44219_04873</name>
</gene>
<dbReference type="NCBIfam" id="TIGR03923">
    <property type="entry name" value="T7SS_EccE"/>
    <property type="match status" value="1"/>
</dbReference>
<keyword evidence="6 8" id="KW-0472">Membrane</keyword>
<evidence type="ECO:0000259" key="9">
    <source>
        <dbReference type="Pfam" id="PF11203"/>
    </source>
</evidence>
<comment type="caution">
    <text evidence="10">The sequence shown here is derived from an EMBL/GenBank/DDBJ whole genome shotgun (WGS) entry which is preliminary data.</text>
</comment>
<evidence type="ECO:0000256" key="4">
    <source>
        <dbReference type="ARBA" id="ARBA00022692"/>
    </source>
</evidence>
<reference evidence="10 11" key="1">
    <citation type="journal article" date="2015" name="Genome Biol. Evol.">
        <title>Characterization of Three Mycobacterium spp. with Potential Use in Bioremediation by Genome Sequencing and Comparative Genomics.</title>
        <authorList>
            <person name="Das S."/>
            <person name="Pettersson B.M."/>
            <person name="Behra P.R."/>
            <person name="Ramesh M."/>
            <person name="Dasgupta S."/>
            <person name="Bhattacharya A."/>
            <person name="Kirsebom L.A."/>
        </authorList>
    </citation>
    <scope>NUCLEOTIDE SEQUENCE [LARGE SCALE GENOMIC DNA]</scope>
    <source>
        <strain evidence="10 11">DSM 44219</strain>
    </source>
</reference>
<keyword evidence="4 8" id="KW-0812">Transmembrane</keyword>
<evidence type="ECO:0000313" key="10">
    <source>
        <dbReference type="EMBL" id="KMO72580.1"/>
    </source>
</evidence>
<evidence type="ECO:0000256" key="1">
    <source>
        <dbReference type="ARBA" id="ARBA00004236"/>
    </source>
</evidence>
<dbReference type="InterPro" id="IPR021368">
    <property type="entry name" value="T7SS_EccE"/>
</dbReference>
<evidence type="ECO:0000256" key="5">
    <source>
        <dbReference type="ARBA" id="ARBA00022989"/>
    </source>
</evidence>
<feature type="region of interest" description="Disordered" evidence="7">
    <location>
        <begin position="301"/>
        <end position="322"/>
    </location>
</feature>
<evidence type="ECO:0000256" key="3">
    <source>
        <dbReference type="ARBA" id="ARBA00022475"/>
    </source>
</evidence>
<evidence type="ECO:0000313" key="11">
    <source>
        <dbReference type="Proteomes" id="UP000036176"/>
    </source>
</evidence>
<dbReference type="AlphaFoldDB" id="A0A0J6VNG1"/>
<dbReference type="GO" id="GO:0005886">
    <property type="term" value="C:plasma membrane"/>
    <property type="evidence" value="ECO:0007669"/>
    <property type="project" value="UniProtKB-SubCell"/>
</dbReference>
<feature type="compositionally biased region" description="Polar residues" evidence="7">
    <location>
        <begin position="313"/>
        <end position="322"/>
    </location>
</feature>
<keyword evidence="3" id="KW-1003">Cell membrane</keyword>
<dbReference type="RefSeq" id="WP_048420758.1">
    <property type="nucleotide sequence ID" value="NZ_JYNX01000063.1"/>
</dbReference>
<name>A0A0J6VNG1_MYCCU</name>
<dbReference type="Proteomes" id="UP000036176">
    <property type="component" value="Unassembled WGS sequence"/>
</dbReference>
<comment type="subcellular location">
    <subcellularLocation>
        <location evidence="1">Cell membrane</location>
    </subcellularLocation>
</comment>
<keyword evidence="11" id="KW-1185">Reference proteome</keyword>
<accession>A0A0J6VNG1</accession>
<dbReference type="EMBL" id="JYNX01000063">
    <property type="protein sequence ID" value="KMO72580.1"/>
    <property type="molecule type" value="Genomic_DNA"/>
</dbReference>
<proteinExistence type="inferred from homology"/>
<organism evidence="10 11">
    <name type="scientific">Mycolicibacterium chubuense</name>
    <name type="common">Mycobacterium chubuense</name>
    <dbReference type="NCBI Taxonomy" id="1800"/>
    <lineage>
        <taxon>Bacteria</taxon>
        <taxon>Bacillati</taxon>
        <taxon>Actinomycetota</taxon>
        <taxon>Actinomycetes</taxon>
        <taxon>Mycobacteriales</taxon>
        <taxon>Mycobacteriaceae</taxon>
        <taxon>Mycolicibacterium</taxon>
    </lineage>
</organism>
<sequence>MIVRLTLALIAVLPAAMAYPWRSTVDWWLFGTAVAVVAVVFARWRGLFLTTLLGRRIALWRRRGHDASGRPSPESATVALRVRSGEVTALPVRIVAAYLDRYGVRLDTVRVVSRDLGGVRTSWIGLTLAAAGNIAALQARSSSIPVHDTVAVAARRLADHLRELGWHVVVDEAPVGPVSAQAVETWRGMRDDQGVLAAYRIAADDDLADTLAALWASGSTEVWTVLQLTGGRTHPEVTVACAVRTPEKPDAGSVLPGLALERGVHLPALTAMRPASGRRLSAAPVQVPPAVLADLHWPIGPQLSRTSTDRESASSGADSRAG</sequence>